<keyword evidence="1" id="KW-1133">Transmembrane helix</keyword>
<organism evidence="3 4">
    <name type="scientific">Ostreobium quekettii</name>
    <dbReference type="NCBI Taxonomy" id="121088"/>
    <lineage>
        <taxon>Eukaryota</taxon>
        <taxon>Viridiplantae</taxon>
        <taxon>Chlorophyta</taxon>
        <taxon>core chlorophytes</taxon>
        <taxon>Ulvophyceae</taxon>
        <taxon>TCBD clade</taxon>
        <taxon>Bryopsidales</taxon>
        <taxon>Ostreobineae</taxon>
        <taxon>Ostreobiaceae</taxon>
        <taxon>Ostreobium</taxon>
    </lineage>
</organism>
<dbReference type="Pfam" id="PF06454">
    <property type="entry name" value="THH1_TOM1-3_dom"/>
    <property type="match status" value="1"/>
</dbReference>
<dbReference type="OrthoDB" id="19798at2759"/>
<name>A0A8S1J398_9CHLO</name>
<keyword evidence="4" id="KW-1185">Reference proteome</keyword>
<comment type="caution">
    <text evidence="3">The sequence shown here is derived from an EMBL/GenBank/DDBJ whole genome shotgun (WGS) entry which is preliminary data.</text>
</comment>
<gene>
    <name evidence="3" type="ORF">OSTQU699_LOCUS7259</name>
</gene>
<dbReference type="AlphaFoldDB" id="A0A8S1J398"/>
<proteinExistence type="predicted"/>
<evidence type="ECO:0000313" key="4">
    <source>
        <dbReference type="Proteomes" id="UP000708148"/>
    </source>
</evidence>
<keyword evidence="1" id="KW-0472">Membrane</keyword>
<reference evidence="3" key="1">
    <citation type="submission" date="2020-12" db="EMBL/GenBank/DDBJ databases">
        <authorList>
            <person name="Iha C."/>
        </authorList>
    </citation>
    <scope>NUCLEOTIDE SEQUENCE</scope>
</reference>
<dbReference type="InterPro" id="IPR009457">
    <property type="entry name" value="THH1/TOM1/TOM3_dom"/>
</dbReference>
<feature type="transmembrane region" description="Helical" evidence="1">
    <location>
        <begin position="59"/>
        <end position="83"/>
    </location>
</feature>
<feature type="transmembrane region" description="Helical" evidence="1">
    <location>
        <begin position="21"/>
        <end position="39"/>
    </location>
</feature>
<protein>
    <recommendedName>
        <fullName evidence="2">THH1/TOM1/TOM3 domain-containing protein</fullName>
    </recommendedName>
</protein>
<evidence type="ECO:0000256" key="1">
    <source>
        <dbReference type="SAM" id="Phobius"/>
    </source>
</evidence>
<keyword evidence="1" id="KW-0812">Transmembrane</keyword>
<evidence type="ECO:0000259" key="2">
    <source>
        <dbReference type="Pfam" id="PF06454"/>
    </source>
</evidence>
<sequence>MHHRPACRGANALTTGSTQRLCELTVLCVIAALVEQIILWDLPTMILSNYWAYDASVGFLSAVCLGAVVGWLVHGCLPASMLWEFPIESRRKHKMVQEVGVIIAVCSACSAARYSSHTRLCYSLPRYYSCKCVNWKHTLLLRNTGTTYCSSHVHLQIPLL</sequence>
<feature type="domain" description="THH1/TOM1/TOM3" evidence="2">
    <location>
        <begin position="25"/>
        <end position="113"/>
    </location>
</feature>
<dbReference type="EMBL" id="CAJHUC010001654">
    <property type="protein sequence ID" value="CAD7701902.1"/>
    <property type="molecule type" value="Genomic_DNA"/>
</dbReference>
<evidence type="ECO:0000313" key="3">
    <source>
        <dbReference type="EMBL" id="CAD7701902.1"/>
    </source>
</evidence>
<dbReference type="Proteomes" id="UP000708148">
    <property type="component" value="Unassembled WGS sequence"/>
</dbReference>
<accession>A0A8S1J398</accession>